<keyword evidence="5" id="KW-0325">Glycoprotein</keyword>
<feature type="domain" description="Pentraxin (PTX)" evidence="8">
    <location>
        <begin position="75"/>
        <end position="263"/>
    </location>
</feature>
<dbReference type="InterPro" id="IPR001759">
    <property type="entry name" value="PTX_dom"/>
</dbReference>
<keyword evidence="6" id="KW-0472">Membrane</keyword>
<protein>
    <recommendedName>
        <fullName evidence="8">Pentraxin (PTX) domain-containing protein</fullName>
    </recommendedName>
</protein>
<feature type="transmembrane region" description="Helical" evidence="6">
    <location>
        <begin position="322"/>
        <end position="344"/>
    </location>
</feature>
<feature type="transmembrane region" description="Helical" evidence="6">
    <location>
        <begin position="83"/>
        <end position="104"/>
    </location>
</feature>
<comment type="caution">
    <text evidence="9">The sequence shown here is derived from an EMBL/GenBank/DDBJ whole genome shotgun (WGS) entry which is preliminary data.</text>
</comment>
<feature type="signal peptide" evidence="7">
    <location>
        <begin position="1"/>
        <end position="28"/>
    </location>
</feature>
<evidence type="ECO:0000256" key="5">
    <source>
        <dbReference type="ARBA" id="ARBA00023180"/>
    </source>
</evidence>
<evidence type="ECO:0000256" key="6">
    <source>
        <dbReference type="SAM" id="Phobius"/>
    </source>
</evidence>
<dbReference type="Proteomes" id="UP000189670">
    <property type="component" value="Unassembled WGS sequence"/>
</dbReference>
<dbReference type="PANTHER" id="PTHR19277:SF125">
    <property type="entry name" value="B6"/>
    <property type="match status" value="1"/>
</dbReference>
<proteinExistence type="predicted"/>
<dbReference type="InterPro" id="IPR051360">
    <property type="entry name" value="Neuronal_Pentraxin_Related"/>
</dbReference>
<dbReference type="SUPFAM" id="SSF49899">
    <property type="entry name" value="Concanavalin A-like lectins/glucanases"/>
    <property type="match status" value="2"/>
</dbReference>
<evidence type="ECO:0000259" key="8">
    <source>
        <dbReference type="SMART" id="SM00159"/>
    </source>
</evidence>
<feature type="chain" id="PRO_5010746767" description="Pentraxin (PTX) domain-containing protein" evidence="7">
    <location>
        <begin position="29"/>
        <end position="355"/>
    </location>
</feature>
<dbReference type="AlphaFoldDB" id="A0A1V1P9B2"/>
<evidence type="ECO:0000313" key="9">
    <source>
        <dbReference type="EMBL" id="ETR71400.1"/>
    </source>
</evidence>
<evidence type="ECO:0000256" key="7">
    <source>
        <dbReference type="SAM" id="SignalP"/>
    </source>
</evidence>
<dbReference type="InterPro" id="IPR013320">
    <property type="entry name" value="ConA-like_dom_sf"/>
</dbReference>
<dbReference type="GO" id="GO:0046872">
    <property type="term" value="F:metal ion binding"/>
    <property type="evidence" value="ECO:0007669"/>
    <property type="project" value="UniProtKB-KW"/>
</dbReference>
<name>A0A1V1P9B2_9BACT</name>
<accession>A0A1V1P9B2</accession>
<gene>
    <name evidence="9" type="ORF">OMM_02514</name>
</gene>
<evidence type="ECO:0000256" key="1">
    <source>
        <dbReference type="ARBA" id="ARBA00001913"/>
    </source>
</evidence>
<evidence type="ECO:0000256" key="2">
    <source>
        <dbReference type="ARBA" id="ARBA00022723"/>
    </source>
</evidence>
<organism evidence="9 10">
    <name type="scientific">Candidatus Magnetoglobus multicellularis str. Araruama</name>
    <dbReference type="NCBI Taxonomy" id="890399"/>
    <lineage>
        <taxon>Bacteria</taxon>
        <taxon>Pseudomonadati</taxon>
        <taxon>Thermodesulfobacteriota</taxon>
        <taxon>Desulfobacteria</taxon>
        <taxon>Desulfobacterales</taxon>
        <taxon>Desulfobacteraceae</taxon>
        <taxon>Candidatus Magnetoglobus</taxon>
    </lineage>
</organism>
<dbReference type="Gene3D" id="2.60.120.200">
    <property type="match status" value="2"/>
</dbReference>
<keyword evidence="7" id="KW-0732">Signal</keyword>
<evidence type="ECO:0000256" key="4">
    <source>
        <dbReference type="ARBA" id="ARBA00023157"/>
    </source>
</evidence>
<dbReference type="SMART" id="SM00159">
    <property type="entry name" value="PTX"/>
    <property type="match status" value="1"/>
</dbReference>
<keyword evidence="4" id="KW-1015">Disulfide bond</keyword>
<keyword evidence="6" id="KW-1133">Transmembrane helix</keyword>
<dbReference type="EMBL" id="ATBP01000274">
    <property type="protein sequence ID" value="ETR71400.1"/>
    <property type="molecule type" value="Genomic_DNA"/>
</dbReference>
<evidence type="ECO:0000313" key="10">
    <source>
        <dbReference type="Proteomes" id="UP000189670"/>
    </source>
</evidence>
<comment type="cofactor">
    <cofactor evidence="1">
        <name>Ca(2+)</name>
        <dbReference type="ChEBI" id="CHEBI:29108"/>
    </cofactor>
</comment>
<dbReference type="PANTHER" id="PTHR19277">
    <property type="entry name" value="PENTRAXIN"/>
    <property type="match status" value="1"/>
</dbReference>
<sequence>MNNNNILKLLTICFVFFISFSSAKLAMADIYDGLMAWYPFDGDARDASGNGNHGTVKGASLIEDKFGNNNSAYSFEDNKVDRIILPYTVMDNLLSFSISAFVALDSFNNSNNFISGARSKEDNAFIFHYNQIEIKGWRLVLDGKVYKFDSNIVMQDKNWHYVVITKDSQTVKLYIIDCEKIGNDITLPKNSINIDQGGLIIGQDQDSVGGSFETNQGWEGKIDELCFYNRALSESEVLQIYNQSTKHIYLNEGLIAHYEFENNPNDSSGNENNGTEKNGVSYINGKFGNAANFDGSSACIDIGKIISSNNISISAWIKKEKILMGGTIFLLGIVVLHCLGFMTIKLVGEVSVMNR</sequence>
<reference evidence="10" key="1">
    <citation type="submission" date="2012-11" db="EMBL/GenBank/DDBJ databases">
        <authorList>
            <person name="Lucero-Rivera Y.E."/>
            <person name="Tovar-Ramirez D."/>
        </authorList>
    </citation>
    <scope>NUCLEOTIDE SEQUENCE [LARGE SCALE GENOMIC DNA]</scope>
    <source>
        <strain evidence="10">Araruama</strain>
    </source>
</reference>
<keyword evidence="3" id="KW-0106">Calcium</keyword>
<keyword evidence="2" id="KW-0479">Metal-binding</keyword>
<evidence type="ECO:0000256" key="3">
    <source>
        <dbReference type="ARBA" id="ARBA00022837"/>
    </source>
</evidence>
<dbReference type="Pfam" id="PF13385">
    <property type="entry name" value="Laminin_G_3"/>
    <property type="match status" value="1"/>
</dbReference>
<keyword evidence="6" id="KW-0812">Transmembrane</keyword>